<accession>X1M5F0</accession>
<keyword evidence="1" id="KW-0472">Membrane</keyword>
<keyword evidence="1" id="KW-1133">Transmembrane helix</keyword>
<comment type="caution">
    <text evidence="2">The sequence shown here is derived from an EMBL/GenBank/DDBJ whole genome shotgun (WGS) entry which is preliminary data.</text>
</comment>
<feature type="transmembrane region" description="Helical" evidence="1">
    <location>
        <begin position="6"/>
        <end position="24"/>
    </location>
</feature>
<organism evidence="2">
    <name type="scientific">marine sediment metagenome</name>
    <dbReference type="NCBI Taxonomy" id="412755"/>
    <lineage>
        <taxon>unclassified sequences</taxon>
        <taxon>metagenomes</taxon>
        <taxon>ecological metagenomes</taxon>
    </lineage>
</organism>
<dbReference type="EMBL" id="BARU01047748">
    <property type="protein sequence ID" value="GAI01584.1"/>
    <property type="molecule type" value="Genomic_DNA"/>
</dbReference>
<keyword evidence="1" id="KW-0812">Transmembrane</keyword>
<gene>
    <name evidence="2" type="ORF">S03H2_71382</name>
</gene>
<feature type="transmembrane region" description="Helical" evidence="1">
    <location>
        <begin position="36"/>
        <end position="53"/>
    </location>
</feature>
<proteinExistence type="predicted"/>
<reference evidence="2" key="1">
    <citation type="journal article" date="2014" name="Front. Microbiol.">
        <title>High frequency of phylogenetically diverse reductive dehalogenase-homologous genes in deep subseafloor sedimentary metagenomes.</title>
        <authorList>
            <person name="Kawai M."/>
            <person name="Futagami T."/>
            <person name="Toyoda A."/>
            <person name="Takaki Y."/>
            <person name="Nishi S."/>
            <person name="Hori S."/>
            <person name="Arai W."/>
            <person name="Tsubouchi T."/>
            <person name="Morono Y."/>
            <person name="Uchiyama I."/>
            <person name="Ito T."/>
            <person name="Fujiyama A."/>
            <person name="Inagaki F."/>
            <person name="Takami H."/>
        </authorList>
    </citation>
    <scope>NUCLEOTIDE SEQUENCE</scope>
    <source>
        <strain evidence="2">Expedition CK06-06</strain>
    </source>
</reference>
<feature type="non-terminal residue" evidence="2">
    <location>
        <position position="1"/>
    </location>
</feature>
<evidence type="ECO:0000313" key="2">
    <source>
        <dbReference type="EMBL" id="GAI01584.1"/>
    </source>
</evidence>
<dbReference type="AlphaFoldDB" id="X1M5F0"/>
<protein>
    <submittedName>
        <fullName evidence="2">Uncharacterized protein</fullName>
    </submittedName>
</protein>
<sequence>SISQLVMGVELITGALFVGIVFEHPASKNRKINKSIEVNIFILVVLFIKIHLINNYF</sequence>
<evidence type="ECO:0000256" key="1">
    <source>
        <dbReference type="SAM" id="Phobius"/>
    </source>
</evidence>
<name>X1M5F0_9ZZZZ</name>